<keyword evidence="9" id="KW-0539">Nucleus</keyword>
<evidence type="ECO:0000256" key="6">
    <source>
        <dbReference type="ARBA" id="ARBA00022763"/>
    </source>
</evidence>
<dbReference type="SUPFAM" id="SSF56112">
    <property type="entry name" value="Protein kinase-like (PK-like)"/>
    <property type="match status" value="1"/>
</dbReference>
<keyword evidence="3" id="KW-0723">Serine/threonine-protein kinase</keyword>
<dbReference type="AlphaFoldDB" id="A0A6P7GUN9"/>
<dbReference type="FunFam" id="3.30.1010.10:FF:000023">
    <property type="entry name" value="Serine/threonine-protein kinase ATM"/>
    <property type="match status" value="1"/>
</dbReference>
<dbReference type="PANTHER" id="PTHR37079:SF4">
    <property type="entry name" value="SERINE_THREONINE-PROTEIN KINASE ATM"/>
    <property type="match status" value="1"/>
</dbReference>
<evidence type="ECO:0000259" key="14">
    <source>
        <dbReference type="PROSITE" id="PS50290"/>
    </source>
</evidence>
<comment type="catalytic activity">
    <reaction evidence="12">
        <text>L-seryl-[protein] + ATP = O-phospho-L-seryl-[protein] + ADP + H(+)</text>
        <dbReference type="Rhea" id="RHEA:17989"/>
        <dbReference type="Rhea" id="RHEA-COMP:9863"/>
        <dbReference type="Rhea" id="RHEA-COMP:11604"/>
        <dbReference type="ChEBI" id="CHEBI:15378"/>
        <dbReference type="ChEBI" id="CHEBI:29999"/>
        <dbReference type="ChEBI" id="CHEBI:30616"/>
        <dbReference type="ChEBI" id="CHEBI:83421"/>
        <dbReference type="ChEBI" id="CHEBI:456216"/>
        <dbReference type="EC" id="2.7.11.1"/>
    </reaction>
</comment>
<dbReference type="EC" id="2.7.11.1" evidence="2"/>
<keyword evidence="10" id="KW-0131">Cell cycle</keyword>
<evidence type="ECO:0000256" key="4">
    <source>
        <dbReference type="ARBA" id="ARBA00022679"/>
    </source>
</evidence>
<dbReference type="GO" id="GO:0006974">
    <property type="term" value="P:DNA damage response"/>
    <property type="evidence" value="ECO:0007669"/>
    <property type="project" value="UniProtKB-KW"/>
</dbReference>
<evidence type="ECO:0000256" key="8">
    <source>
        <dbReference type="ARBA" id="ARBA00022840"/>
    </source>
</evidence>
<evidence type="ECO:0000313" key="15">
    <source>
        <dbReference type="RefSeq" id="XP_028149722.1"/>
    </source>
</evidence>
<evidence type="ECO:0000256" key="11">
    <source>
        <dbReference type="ARBA" id="ARBA00047899"/>
    </source>
</evidence>
<keyword evidence="5" id="KW-0547">Nucleotide-binding</keyword>
<dbReference type="GO" id="GO:0005524">
    <property type="term" value="F:ATP binding"/>
    <property type="evidence" value="ECO:0007669"/>
    <property type="project" value="UniProtKB-KW"/>
</dbReference>
<dbReference type="RefSeq" id="XP_028149722.1">
    <property type="nucleotide sequence ID" value="XM_028293921.1"/>
</dbReference>
<dbReference type="PROSITE" id="PS00915">
    <property type="entry name" value="PI3_4_KINASE_1"/>
    <property type="match status" value="1"/>
</dbReference>
<proteinExistence type="predicted"/>
<gene>
    <name evidence="15" type="primary">LOC114343105</name>
</gene>
<dbReference type="InParanoid" id="A0A6P7GUN9"/>
<feature type="non-terminal residue" evidence="15">
    <location>
        <position position="1"/>
    </location>
</feature>
<evidence type="ECO:0000256" key="10">
    <source>
        <dbReference type="ARBA" id="ARBA00023306"/>
    </source>
</evidence>
<dbReference type="PANTHER" id="PTHR37079">
    <property type="entry name" value="SERINE/THREONINE-PROTEIN KINASE ATM"/>
    <property type="match status" value="1"/>
</dbReference>
<dbReference type="GO" id="GO:0004674">
    <property type="term" value="F:protein serine/threonine kinase activity"/>
    <property type="evidence" value="ECO:0007669"/>
    <property type="project" value="UniProtKB-KW"/>
</dbReference>
<dbReference type="InterPro" id="IPR018936">
    <property type="entry name" value="PI3/4_kinase_CS"/>
</dbReference>
<evidence type="ECO:0000256" key="5">
    <source>
        <dbReference type="ARBA" id="ARBA00022741"/>
    </source>
</evidence>
<evidence type="ECO:0000256" key="13">
    <source>
        <dbReference type="ARBA" id="ARBA00073111"/>
    </source>
</evidence>
<evidence type="ECO:0000256" key="3">
    <source>
        <dbReference type="ARBA" id="ARBA00022527"/>
    </source>
</evidence>
<dbReference type="Gene3D" id="1.10.1070.11">
    <property type="entry name" value="Phosphatidylinositol 3-/4-kinase, catalytic domain"/>
    <property type="match status" value="1"/>
</dbReference>
<dbReference type="InterPro" id="IPR000403">
    <property type="entry name" value="PI3/4_kinase_cat_dom"/>
</dbReference>
<dbReference type="Pfam" id="PF00454">
    <property type="entry name" value="PI3_PI4_kinase"/>
    <property type="match status" value="1"/>
</dbReference>
<reference evidence="15" key="1">
    <citation type="submission" date="2025-08" db="UniProtKB">
        <authorList>
            <consortium name="RefSeq"/>
        </authorList>
    </citation>
    <scope>IDENTIFICATION</scope>
    <source>
        <tissue evidence="15">Whole insect</tissue>
    </source>
</reference>
<dbReference type="InterPro" id="IPR036940">
    <property type="entry name" value="PI3/4_kinase_cat_sf"/>
</dbReference>
<evidence type="ECO:0000256" key="7">
    <source>
        <dbReference type="ARBA" id="ARBA00022777"/>
    </source>
</evidence>
<sequence length="427" mass="49533">FRLSQTIDRLNQVSRALINLAYFKHPKGNSDRKKEYDIPRTQNITKIENYDDVLVPTYQLPVSIKKDYSNIVGIVSFKSKYKIAGGVKVPKRILCRGTDGKYHSQLVKCKDDLRQDAVMQQVFNIMNNLLSYNKTTKHLRIRTYKIVPLSMRSGILKWADDSMSIGEYLTGNGKNSLGAHQKYRPMDKLPNTCKRIFGKAADKSPQVKLEIYKTLCKSLKPVFHHFFEEFFSQPVMWYERRRAFIHSVATTSMCGYILGIGDRHTSNILIDKTTAEVIHIDFGIAFDQGRVLPIPETVPFRLTRDMVDAMGVSGVEGIFRKSVVTYDCETWVMTKKDEAQLMTFETKILRKVYGPLQEEGGTWRIRRNDVVSELNERYDIIIFVKNQRLSWLGYVHRQEDAKTAKKILQWKPIGRPKKEGPERDRYE</sequence>
<comment type="catalytic activity">
    <reaction evidence="11">
        <text>L-threonyl-[protein] + ATP = O-phospho-L-threonyl-[protein] + ADP + H(+)</text>
        <dbReference type="Rhea" id="RHEA:46608"/>
        <dbReference type="Rhea" id="RHEA-COMP:11060"/>
        <dbReference type="Rhea" id="RHEA-COMP:11605"/>
        <dbReference type="ChEBI" id="CHEBI:15378"/>
        <dbReference type="ChEBI" id="CHEBI:30013"/>
        <dbReference type="ChEBI" id="CHEBI:30616"/>
        <dbReference type="ChEBI" id="CHEBI:61977"/>
        <dbReference type="ChEBI" id="CHEBI:456216"/>
        <dbReference type="EC" id="2.7.11.1"/>
    </reaction>
</comment>
<organism evidence="15">
    <name type="scientific">Diabrotica virgifera virgifera</name>
    <name type="common">western corn rootworm</name>
    <dbReference type="NCBI Taxonomy" id="50390"/>
    <lineage>
        <taxon>Eukaryota</taxon>
        <taxon>Metazoa</taxon>
        <taxon>Ecdysozoa</taxon>
        <taxon>Arthropoda</taxon>
        <taxon>Hexapoda</taxon>
        <taxon>Insecta</taxon>
        <taxon>Pterygota</taxon>
        <taxon>Neoptera</taxon>
        <taxon>Endopterygota</taxon>
        <taxon>Coleoptera</taxon>
        <taxon>Polyphaga</taxon>
        <taxon>Cucujiformia</taxon>
        <taxon>Chrysomeloidea</taxon>
        <taxon>Chrysomelidae</taxon>
        <taxon>Galerucinae</taxon>
        <taxon>Diabroticina</taxon>
        <taxon>Diabroticites</taxon>
        <taxon>Diabrotica</taxon>
    </lineage>
</organism>
<keyword evidence="6" id="KW-0227">DNA damage</keyword>
<dbReference type="GO" id="GO:0005634">
    <property type="term" value="C:nucleus"/>
    <property type="evidence" value="ECO:0007669"/>
    <property type="project" value="UniProtKB-SubCell"/>
</dbReference>
<evidence type="ECO:0000256" key="1">
    <source>
        <dbReference type="ARBA" id="ARBA00004123"/>
    </source>
</evidence>
<accession>A0A6P7GUN9</accession>
<evidence type="ECO:0000256" key="2">
    <source>
        <dbReference type="ARBA" id="ARBA00012513"/>
    </source>
</evidence>
<dbReference type="SMART" id="SM00146">
    <property type="entry name" value="PI3Kc"/>
    <property type="match status" value="1"/>
</dbReference>
<dbReference type="InterPro" id="IPR011009">
    <property type="entry name" value="Kinase-like_dom_sf"/>
</dbReference>
<comment type="subcellular location">
    <subcellularLocation>
        <location evidence="1">Nucleus</location>
    </subcellularLocation>
</comment>
<evidence type="ECO:0000256" key="12">
    <source>
        <dbReference type="ARBA" id="ARBA00048679"/>
    </source>
</evidence>
<dbReference type="InterPro" id="IPR038980">
    <property type="entry name" value="ATM_plant"/>
</dbReference>
<keyword evidence="4" id="KW-0808">Transferase</keyword>
<dbReference type="PROSITE" id="PS50290">
    <property type="entry name" value="PI3_4_KINASE_3"/>
    <property type="match status" value="1"/>
</dbReference>
<keyword evidence="7" id="KW-0418">Kinase</keyword>
<evidence type="ECO:0000256" key="9">
    <source>
        <dbReference type="ARBA" id="ARBA00023242"/>
    </source>
</evidence>
<dbReference type="Gene3D" id="3.30.1010.10">
    <property type="entry name" value="Phosphatidylinositol 3-kinase Catalytic Subunit, Chain A, domain 4"/>
    <property type="match status" value="1"/>
</dbReference>
<protein>
    <recommendedName>
        <fullName evidence="13">Serine/threonine-protein kinase ATM</fullName>
        <ecNumber evidence="2">2.7.11.1</ecNumber>
    </recommendedName>
</protein>
<feature type="domain" description="PI3K/PI4K catalytic" evidence="14">
    <location>
        <begin position="77"/>
        <end position="396"/>
    </location>
</feature>
<name>A0A6P7GUN9_DIAVI</name>
<keyword evidence="8" id="KW-0067">ATP-binding</keyword>
<dbReference type="PROSITE" id="PS00916">
    <property type="entry name" value="PI3_4_KINASE_2"/>
    <property type="match status" value="1"/>
</dbReference>